<dbReference type="Pfam" id="PF07348">
    <property type="entry name" value="Syd"/>
    <property type="match status" value="1"/>
</dbReference>
<keyword evidence="2" id="KW-0997">Cell inner membrane</keyword>
<evidence type="ECO:0000313" key="5">
    <source>
        <dbReference type="Proteomes" id="UP000323321"/>
    </source>
</evidence>
<organism evidence="4 5">
    <name type="scientific">Bacillus cereus</name>
    <dbReference type="NCBI Taxonomy" id="1396"/>
    <lineage>
        <taxon>Bacteria</taxon>
        <taxon>Bacillati</taxon>
        <taxon>Bacillota</taxon>
        <taxon>Bacilli</taxon>
        <taxon>Bacillales</taxon>
        <taxon>Bacillaceae</taxon>
        <taxon>Bacillus</taxon>
        <taxon>Bacillus cereus group</taxon>
    </lineage>
</organism>
<evidence type="ECO:0000256" key="1">
    <source>
        <dbReference type="ARBA" id="ARBA00022475"/>
    </source>
</evidence>
<accession>A0A9W7Q2E7</accession>
<reference evidence="4 5" key="1">
    <citation type="submission" date="2018-08" db="EMBL/GenBank/DDBJ databases">
        <title>Bacillus phenotypic plasticity.</title>
        <authorList>
            <person name="Hurtado E."/>
        </authorList>
    </citation>
    <scope>NUCLEOTIDE SEQUENCE [LARGE SCALE GENOMIC DNA]</scope>
    <source>
        <strain evidence="4 5">111b</strain>
    </source>
</reference>
<keyword evidence="3" id="KW-0472">Membrane</keyword>
<dbReference type="Gene3D" id="3.40.1580.20">
    <property type="entry name" value="Syd protein"/>
    <property type="match status" value="1"/>
</dbReference>
<dbReference type="EMBL" id="QSMZ01000022">
    <property type="protein sequence ID" value="KAA6458506.1"/>
    <property type="molecule type" value="Genomic_DNA"/>
</dbReference>
<evidence type="ECO:0000313" key="4">
    <source>
        <dbReference type="EMBL" id="KAA6458506.1"/>
    </source>
</evidence>
<proteinExistence type="predicted"/>
<dbReference type="Proteomes" id="UP000323321">
    <property type="component" value="Unassembled WGS sequence"/>
</dbReference>
<comment type="caution">
    <text evidence="4">The sequence shown here is derived from an EMBL/GenBank/DDBJ whole genome shotgun (WGS) entry which is preliminary data.</text>
</comment>
<protein>
    <submittedName>
        <fullName evidence="4">SecY-interacting protein Syd</fullName>
    </submittedName>
</protein>
<sequence length="187" mass="21931">MKNAMSTYFKLRKEYFDRGLNFLFKTPYNEKVDFVIYQGEIEEDEISWKPVEKYIETDLTILEEQFAIKFHDSVYHYFNSYWFADLDGFIGDHYISLEAVLPNKELDSFKEKLEGYEKNHCKLDKIPIGVEGNGSLVVLNNVSGKVELEDFERGLFIEVSNSLNELISSLRLQNSKVKNVYMNYRGA</sequence>
<name>A0A9W7Q2E7_BACCE</name>
<dbReference type="GO" id="GO:0009898">
    <property type="term" value="C:cytoplasmic side of plasma membrane"/>
    <property type="evidence" value="ECO:0007669"/>
    <property type="project" value="InterPro"/>
</dbReference>
<dbReference type="InterPro" id="IPR038228">
    <property type="entry name" value="Syd_sf"/>
</dbReference>
<gene>
    <name evidence="4" type="ORF">DX932_21600</name>
</gene>
<evidence type="ECO:0000256" key="3">
    <source>
        <dbReference type="ARBA" id="ARBA00023136"/>
    </source>
</evidence>
<keyword evidence="1" id="KW-1003">Cell membrane</keyword>
<dbReference type="AlphaFoldDB" id="A0A9W7Q2E7"/>
<evidence type="ECO:0000256" key="2">
    <source>
        <dbReference type="ARBA" id="ARBA00022519"/>
    </source>
</evidence>
<dbReference type="CDD" id="cd16323">
    <property type="entry name" value="Syd"/>
    <property type="match status" value="1"/>
</dbReference>
<dbReference type="InterPro" id="IPR009948">
    <property type="entry name" value="Syd"/>
</dbReference>